<gene>
    <name evidence="3" type="primary">LOC102801437</name>
</gene>
<evidence type="ECO:0000313" key="2">
    <source>
        <dbReference type="Proteomes" id="UP000694865"/>
    </source>
</evidence>
<name>A0ABM0M3V0_SACKO</name>
<dbReference type="RefSeq" id="XP_006814691.1">
    <property type="nucleotide sequence ID" value="XM_006814628.1"/>
</dbReference>
<evidence type="ECO:0000256" key="1">
    <source>
        <dbReference type="PROSITE-ProRule" id="PRU00103"/>
    </source>
</evidence>
<dbReference type="InterPro" id="IPR011989">
    <property type="entry name" value="ARM-like"/>
</dbReference>
<feature type="repeat" description="HEAT" evidence="1">
    <location>
        <begin position="1016"/>
        <end position="1046"/>
    </location>
</feature>
<proteinExistence type="predicted"/>
<reference evidence="3" key="1">
    <citation type="submission" date="2025-08" db="UniProtKB">
        <authorList>
            <consortium name="RefSeq"/>
        </authorList>
    </citation>
    <scope>IDENTIFICATION</scope>
    <source>
        <tissue evidence="3">Testes</tissue>
    </source>
</reference>
<dbReference type="PANTHER" id="PTHR12044">
    <property type="entry name" value="BCL2 INTERACTING MEDIATOR OF CELL DEATH"/>
    <property type="match status" value="1"/>
</dbReference>
<dbReference type="PANTHER" id="PTHR12044:SF14">
    <property type="entry name" value="MEIOTIC DOUBLE-STRANDED BREAK FORMATION PROTEIN 1"/>
    <property type="match status" value="1"/>
</dbReference>
<dbReference type="InterPro" id="IPR021133">
    <property type="entry name" value="HEAT_type_2"/>
</dbReference>
<dbReference type="Gene3D" id="1.25.10.10">
    <property type="entry name" value="Leucine-rich Repeat Variant"/>
    <property type="match status" value="1"/>
</dbReference>
<dbReference type="SUPFAM" id="SSF48371">
    <property type="entry name" value="ARM repeat"/>
    <property type="match status" value="1"/>
</dbReference>
<dbReference type="Proteomes" id="UP000694865">
    <property type="component" value="Unplaced"/>
</dbReference>
<dbReference type="PROSITE" id="PS50077">
    <property type="entry name" value="HEAT_REPEAT"/>
    <property type="match status" value="1"/>
</dbReference>
<dbReference type="InterPro" id="IPR016024">
    <property type="entry name" value="ARM-type_fold"/>
</dbReference>
<dbReference type="InterPro" id="IPR052133">
    <property type="entry name" value="Immune_Signaling-Apoptosis_Reg"/>
</dbReference>
<dbReference type="GeneID" id="102801437"/>
<keyword evidence="2" id="KW-1185">Reference proteome</keyword>
<accession>A0ABM0M3V0</accession>
<organism evidence="2 3">
    <name type="scientific">Saccoglossus kowalevskii</name>
    <name type="common">Acorn worm</name>
    <dbReference type="NCBI Taxonomy" id="10224"/>
    <lineage>
        <taxon>Eukaryota</taxon>
        <taxon>Metazoa</taxon>
        <taxon>Hemichordata</taxon>
        <taxon>Enteropneusta</taxon>
        <taxon>Harrimaniidae</taxon>
        <taxon>Saccoglossus</taxon>
    </lineage>
</organism>
<sequence>MYTFTDNANPYVYPPLFSLLDEVLHYLLCGLHSEDVEIQSSMMYTFTDTANPYVYPPLFSLLDEILHYLLSGLHSEDVEIQSSIMYTLSSVYSDVDNISSQLHKPLCHNILVVLESTQSQQLITNTVGLLKKLLANQSLAESFMNYHGDVSLPSVLKKILLQCSAVSIKIAAVQCLCQLLVQNDQYAALFLQADIAEFLYETLATTDHLLIGSVLCCLLLLSNSEDFYSKCHSVYGMEAIIRSIQHCLQSNRLKVAAEGFQMLAEILDKQPENIPVFSNVTLLPQVLVLITSALQQHNKTVALSVSSTLIAVLRPHHMGNTVDLELLEKTLKCCLLEIKHYINTSQQTAVKESFLRCLVQLMEKAIKLKILWQETSSVKFNSDTGLMMFAEFVLNLCDESCVPVILANYDKVRCGDIFACLFSILSKLNQIQLEQAVSKFYSKLGKCLESSVNSFLLLLCGKLLNDQSVPDIENIIPILQITLPTLTGNVEDLLRYLEQDSIGITSEQIVSLSLLYIAYLHGDRLVDKDSLVDALETFIRNHADISSLPLYAIKFVLFLFAGSYDVTQVESSTEGCALLIQGLNRVSEISAVFTHHSDVLCWCYSTPIIPLHLTKRLTELWLNTIQSKDGADFSLVKELLSSNPTCLQVLLELLTDCVNDTVEIIVSLLQDFLSMKTIEVETFSLLNSRLTDVLQRMILQSKPKTGHIKLLLPLLIKMYHQCDQQLLPADVSNIKLIYHVCKLFNADNDIETEVHFHSLNYLNFILIQATKQSDSPVISMILSNRYIIRLIEGWSKLESLPSYQCTSLTTIALLIKLVHQYKSQVEQMVSLCLEHLIKLVSGQHPTLVQACALHVWIAMLSVGCKSNIIHLYRSTCRSQLADRDVRLPIPTKQLQQLYILLQNIIIQNNELLQSRGVDCLYHLLKYTSDIDTDFNNHLVHQPWNVHLMQLVLDLCVHTKSIPTPIINLFCNIEFFPEFAKNWRLQNKEKICHIFQEYPEDEANTSPQTTLSIESVVIPKWTSLYRDKNPDMKTSIIQNINSLQKEL</sequence>
<evidence type="ECO:0000313" key="3">
    <source>
        <dbReference type="RefSeq" id="XP_006814691.1"/>
    </source>
</evidence>
<protein>
    <submittedName>
        <fullName evidence="3">Meiosis inhibitor protein 1-like</fullName>
    </submittedName>
</protein>